<dbReference type="Proteomes" id="UP000676514">
    <property type="component" value="Segment"/>
</dbReference>
<sequence>MAFPATITLTVNAVAKVLNRVNQDSYGSEYSLIDTLDSWNLKIRHTEDSPDGDGLVMRRHNVFVEHVVYPTPTALMQKDTVSLVMRQDKNHGPTDMINICKAVNVWLGAATNIADLGAGIN</sequence>
<dbReference type="RefSeq" id="YP_010770797.1">
    <property type="nucleotide sequence ID" value="NC_074393.1"/>
</dbReference>
<dbReference type="GO" id="GO:0019028">
    <property type="term" value="C:viral capsid"/>
    <property type="evidence" value="ECO:0007669"/>
    <property type="project" value="UniProtKB-KW"/>
</dbReference>
<dbReference type="GeneID" id="80400329"/>
<keyword evidence="1" id="KW-0167">Capsid protein</keyword>
<dbReference type="KEGG" id="vg:80400329"/>
<accession>A0A8S5L5L3</accession>
<name>A0A8S5L5L3_9VIRU</name>
<proteinExistence type="predicted"/>
<protein>
    <submittedName>
        <fullName evidence="1">Coat protein</fullName>
    </submittedName>
</protein>
<keyword evidence="1" id="KW-0946">Virion</keyword>
<evidence type="ECO:0000313" key="2">
    <source>
        <dbReference type="Proteomes" id="UP000676514"/>
    </source>
</evidence>
<gene>
    <name evidence="1" type="primary">SRR7976357_12_2</name>
</gene>
<dbReference type="EMBL" id="BK014216">
    <property type="protein sequence ID" value="DAD52820.1"/>
    <property type="molecule type" value="Genomic_RNA"/>
</dbReference>
<keyword evidence="2" id="KW-1185">Reference proteome</keyword>
<dbReference type="Pfam" id="PF22387">
    <property type="entry name" value="PhiCb5_coat"/>
    <property type="match status" value="1"/>
</dbReference>
<evidence type="ECO:0000313" key="1">
    <source>
        <dbReference type="EMBL" id="DAD52820.1"/>
    </source>
</evidence>
<dbReference type="InterPro" id="IPR054457">
    <property type="entry name" value="PhiCb5_coat"/>
</dbReference>
<organism evidence="1 2">
    <name type="scientific">ssRNA phage SRR7976357_12</name>
    <dbReference type="NCBI Taxonomy" id="2786741"/>
    <lineage>
        <taxon>Viruses</taxon>
        <taxon>Riboviria</taxon>
        <taxon>Orthornavirae</taxon>
        <taxon>Lenarviricota</taxon>
        <taxon>Leviviricetes</taxon>
        <taxon>Timlovirales</taxon>
        <taxon>Steitzviridae</taxon>
        <taxon>Kecuhnavirus</taxon>
        <taxon>Kecuhnavirus borborovicinum</taxon>
    </lineage>
</organism>
<dbReference type="Gene3D" id="2.40.160.220">
    <property type="match status" value="1"/>
</dbReference>
<reference evidence="1" key="1">
    <citation type="submission" date="2020-09" db="EMBL/GenBank/DDBJ databases">
        <title>Leviviricetes taxonomy.</title>
        <authorList>
            <person name="Stockdale S.R."/>
            <person name="Callanan J."/>
            <person name="Adriaenssens E.M."/>
            <person name="Kuhn J.H."/>
            <person name="Rumnieks J."/>
            <person name="Shkoporov A."/>
            <person name="Draper L.A."/>
            <person name="Ross P."/>
            <person name="Hill C."/>
        </authorList>
    </citation>
    <scope>NUCLEOTIDE SEQUENCE</scope>
</reference>